<sequence length="66" mass="7616">MSESEVFLKFQSLPEDLKKQVVQFMDNLLESLPSKRKKKPVAGLAKGKIVIKDGFEDPIEDFKEYQ</sequence>
<accession>A0ABQ6PU29</accession>
<evidence type="ECO:0000313" key="3">
    <source>
        <dbReference type="Proteomes" id="UP001338309"/>
    </source>
</evidence>
<keyword evidence="3" id="KW-1185">Reference proteome</keyword>
<evidence type="ECO:0000313" key="2">
    <source>
        <dbReference type="EMBL" id="GMQ31427.1"/>
    </source>
</evidence>
<dbReference type="Pfam" id="PF10047">
    <property type="entry name" value="DUF2281"/>
    <property type="match status" value="1"/>
</dbReference>
<feature type="domain" description="DUF2281" evidence="1">
    <location>
        <begin position="9"/>
        <end position="65"/>
    </location>
</feature>
<dbReference type="RefSeq" id="WP_420915620.1">
    <property type="nucleotide sequence ID" value="NZ_BTPD01000018.1"/>
</dbReference>
<reference evidence="2 3" key="1">
    <citation type="submission" date="2023-08" db="EMBL/GenBank/DDBJ databases">
        <title>Draft genome sequence of Algoriphagus confluentis.</title>
        <authorList>
            <person name="Takatani N."/>
            <person name="Hosokawa M."/>
            <person name="Sawabe T."/>
        </authorList>
    </citation>
    <scope>NUCLEOTIDE SEQUENCE [LARGE SCALE GENOMIC DNA]</scope>
    <source>
        <strain evidence="2 3">NBRC 111222</strain>
    </source>
</reference>
<proteinExistence type="predicted"/>
<dbReference type="EMBL" id="BTPD01000018">
    <property type="protein sequence ID" value="GMQ31427.1"/>
    <property type="molecule type" value="Genomic_DNA"/>
</dbReference>
<name>A0ABQ6PU29_9BACT</name>
<dbReference type="Proteomes" id="UP001338309">
    <property type="component" value="Unassembled WGS sequence"/>
</dbReference>
<organism evidence="2 3">
    <name type="scientific">Algoriphagus confluentis</name>
    <dbReference type="NCBI Taxonomy" id="1697556"/>
    <lineage>
        <taxon>Bacteria</taxon>
        <taxon>Pseudomonadati</taxon>
        <taxon>Bacteroidota</taxon>
        <taxon>Cytophagia</taxon>
        <taxon>Cytophagales</taxon>
        <taxon>Cyclobacteriaceae</taxon>
        <taxon>Algoriphagus</taxon>
    </lineage>
</organism>
<gene>
    <name evidence="2" type="ORF">Aconfl_40710</name>
</gene>
<comment type="caution">
    <text evidence="2">The sequence shown here is derived from an EMBL/GenBank/DDBJ whole genome shotgun (WGS) entry which is preliminary data.</text>
</comment>
<dbReference type="InterPro" id="IPR018739">
    <property type="entry name" value="DUF2281"/>
</dbReference>
<evidence type="ECO:0000259" key="1">
    <source>
        <dbReference type="Pfam" id="PF10047"/>
    </source>
</evidence>
<protein>
    <recommendedName>
        <fullName evidence="1">DUF2281 domain-containing protein</fullName>
    </recommendedName>
</protein>